<feature type="domain" description="Gram-positive cocci surface proteins LPxTG" evidence="8">
    <location>
        <begin position="26"/>
        <end position="65"/>
    </location>
</feature>
<feature type="transmembrane region" description="Helical" evidence="7">
    <location>
        <begin position="37"/>
        <end position="54"/>
    </location>
</feature>
<keyword evidence="10" id="KW-1185">Reference proteome</keyword>
<evidence type="ECO:0000256" key="3">
    <source>
        <dbReference type="ARBA" id="ARBA00022525"/>
    </source>
</evidence>
<dbReference type="EMBL" id="BMCB01000002">
    <property type="protein sequence ID" value="GGA82234.1"/>
    <property type="molecule type" value="Genomic_DNA"/>
</dbReference>
<dbReference type="PROSITE" id="PS50847">
    <property type="entry name" value="GRAM_POS_ANCHORING"/>
    <property type="match status" value="1"/>
</dbReference>
<name>A0ABQ1HN84_9STAP</name>
<proteinExistence type="predicted"/>
<protein>
    <recommendedName>
        <fullName evidence="8">Gram-positive cocci surface proteins LPxTG domain-containing protein</fullName>
    </recommendedName>
</protein>
<keyword evidence="7" id="KW-0472">Membrane</keyword>
<evidence type="ECO:0000256" key="5">
    <source>
        <dbReference type="ARBA" id="ARBA00023088"/>
    </source>
</evidence>
<evidence type="ECO:0000313" key="9">
    <source>
        <dbReference type="EMBL" id="GGA82234.1"/>
    </source>
</evidence>
<reference evidence="10" key="1">
    <citation type="journal article" date="2019" name="Int. J. Syst. Evol. Microbiol.">
        <title>The Global Catalogue of Microorganisms (GCM) 10K type strain sequencing project: providing services to taxonomists for standard genome sequencing and annotation.</title>
        <authorList>
            <consortium name="The Broad Institute Genomics Platform"/>
            <consortium name="The Broad Institute Genome Sequencing Center for Infectious Disease"/>
            <person name="Wu L."/>
            <person name="Ma J."/>
        </authorList>
    </citation>
    <scope>NUCLEOTIDE SEQUENCE [LARGE SCALE GENOMIC DNA]</scope>
    <source>
        <strain evidence="10">CCM 4175</strain>
    </source>
</reference>
<evidence type="ECO:0000256" key="4">
    <source>
        <dbReference type="ARBA" id="ARBA00022729"/>
    </source>
</evidence>
<sequence>MNTSESMSQSQATHSTSMTDSAKGELPETGQATSDNNYGLMGGVAALLAGLGLFRKSKKGQNKEQSK</sequence>
<feature type="compositionally biased region" description="Polar residues" evidence="6">
    <location>
        <begin position="1"/>
        <end position="20"/>
    </location>
</feature>
<comment type="caution">
    <text evidence="9">The sequence shown here is derived from an EMBL/GenBank/DDBJ whole genome shotgun (WGS) entry which is preliminary data.</text>
</comment>
<evidence type="ECO:0000256" key="1">
    <source>
        <dbReference type="ARBA" id="ARBA00004168"/>
    </source>
</evidence>
<keyword evidence="2" id="KW-0134">Cell wall</keyword>
<evidence type="ECO:0000259" key="8">
    <source>
        <dbReference type="PROSITE" id="PS50847"/>
    </source>
</evidence>
<comment type="subcellular location">
    <subcellularLocation>
        <location evidence="1">Secreted</location>
        <location evidence="1">Cell wall</location>
        <topology evidence="1">Peptidoglycan-anchor</topology>
    </subcellularLocation>
</comment>
<evidence type="ECO:0000256" key="6">
    <source>
        <dbReference type="SAM" id="MobiDB-lite"/>
    </source>
</evidence>
<dbReference type="NCBIfam" id="TIGR01167">
    <property type="entry name" value="LPXTG_anchor"/>
    <property type="match status" value="1"/>
</dbReference>
<evidence type="ECO:0000256" key="7">
    <source>
        <dbReference type="SAM" id="Phobius"/>
    </source>
</evidence>
<dbReference type="Pfam" id="PF00746">
    <property type="entry name" value="Gram_pos_anchor"/>
    <property type="match status" value="1"/>
</dbReference>
<organism evidence="9 10">
    <name type="scientific">Staphylococcus muscae</name>
    <dbReference type="NCBI Taxonomy" id="1294"/>
    <lineage>
        <taxon>Bacteria</taxon>
        <taxon>Bacillati</taxon>
        <taxon>Bacillota</taxon>
        <taxon>Bacilli</taxon>
        <taxon>Bacillales</taxon>
        <taxon>Staphylococcaceae</taxon>
        <taxon>Staphylococcus</taxon>
    </lineage>
</organism>
<dbReference type="InterPro" id="IPR019931">
    <property type="entry name" value="LPXTG_anchor"/>
</dbReference>
<keyword evidence="7" id="KW-0812">Transmembrane</keyword>
<keyword evidence="5" id="KW-0572">Peptidoglycan-anchor</keyword>
<accession>A0ABQ1HN84</accession>
<dbReference type="Proteomes" id="UP000652995">
    <property type="component" value="Unassembled WGS sequence"/>
</dbReference>
<keyword evidence="7" id="KW-1133">Transmembrane helix</keyword>
<keyword evidence="4" id="KW-0732">Signal</keyword>
<evidence type="ECO:0000313" key="10">
    <source>
        <dbReference type="Proteomes" id="UP000652995"/>
    </source>
</evidence>
<feature type="region of interest" description="Disordered" evidence="6">
    <location>
        <begin position="1"/>
        <end position="39"/>
    </location>
</feature>
<keyword evidence="3" id="KW-0964">Secreted</keyword>
<evidence type="ECO:0000256" key="2">
    <source>
        <dbReference type="ARBA" id="ARBA00022512"/>
    </source>
</evidence>
<gene>
    <name evidence="9" type="ORF">GCM10007183_03010</name>
</gene>